<accession>A0A9D0ZPZ1</accession>
<feature type="transmembrane region" description="Helical" evidence="7">
    <location>
        <begin position="12"/>
        <end position="31"/>
    </location>
</feature>
<gene>
    <name evidence="7" type="primary">lgt</name>
    <name evidence="8" type="ORF">IAB27_00560</name>
</gene>
<keyword evidence="3 7" id="KW-0808">Transferase</keyword>
<comment type="catalytic activity">
    <reaction evidence="7">
        <text>L-cysteinyl-[prolipoprotein] + a 1,2-diacyl-sn-glycero-3-phospho-(1'-sn-glycerol) = an S-1,2-diacyl-sn-glyceryl-L-cysteinyl-[prolipoprotein] + sn-glycerol 1-phosphate + H(+)</text>
        <dbReference type="Rhea" id="RHEA:56712"/>
        <dbReference type="Rhea" id="RHEA-COMP:14679"/>
        <dbReference type="Rhea" id="RHEA-COMP:14680"/>
        <dbReference type="ChEBI" id="CHEBI:15378"/>
        <dbReference type="ChEBI" id="CHEBI:29950"/>
        <dbReference type="ChEBI" id="CHEBI:57685"/>
        <dbReference type="ChEBI" id="CHEBI:64716"/>
        <dbReference type="ChEBI" id="CHEBI:140658"/>
        <dbReference type="EC" id="2.5.1.145"/>
    </reaction>
</comment>
<evidence type="ECO:0000256" key="6">
    <source>
        <dbReference type="ARBA" id="ARBA00023136"/>
    </source>
</evidence>
<keyword evidence="6 7" id="KW-0472">Membrane</keyword>
<dbReference type="EC" id="2.5.1.145" evidence="7"/>
<dbReference type="GO" id="GO:0042158">
    <property type="term" value="P:lipoprotein biosynthetic process"/>
    <property type="evidence" value="ECO:0007669"/>
    <property type="project" value="UniProtKB-UniRule"/>
</dbReference>
<evidence type="ECO:0000313" key="8">
    <source>
        <dbReference type="EMBL" id="HIQ90110.1"/>
    </source>
</evidence>
<feature type="transmembrane region" description="Helical" evidence="7">
    <location>
        <begin position="43"/>
        <end position="66"/>
    </location>
</feature>
<protein>
    <recommendedName>
        <fullName evidence="7">Phosphatidylglycerol--prolipoprotein diacylglyceryl transferase</fullName>
        <ecNumber evidence="7">2.5.1.145</ecNumber>
    </recommendedName>
</protein>
<feature type="transmembrane region" description="Helical" evidence="7">
    <location>
        <begin position="230"/>
        <end position="251"/>
    </location>
</feature>
<comment type="function">
    <text evidence="7">Catalyzes the transfer of the diacylglyceryl group from phosphatidylglycerol to the sulfhydryl group of the N-terminal cysteine of a prolipoprotein, the first step in the formation of mature lipoproteins.</text>
</comment>
<organism evidence="8 9">
    <name type="scientific">Candidatus Coprosoma intestinipullorum</name>
    <dbReference type="NCBI Taxonomy" id="2840752"/>
    <lineage>
        <taxon>Bacteria</taxon>
        <taxon>Bacillati</taxon>
        <taxon>Bacillota</taxon>
        <taxon>Bacillota incertae sedis</taxon>
        <taxon>Candidatus Coprosoma</taxon>
    </lineage>
</organism>
<dbReference type="GO" id="GO:0005886">
    <property type="term" value="C:plasma membrane"/>
    <property type="evidence" value="ECO:0007669"/>
    <property type="project" value="UniProtKB-SubCell"/>
</dbReference>
<evidence type="ECO:0000313" key="9">
    <source>
        <dbReference type="Proteomes" id="UP000886786"/>
    </source>
</evidence>
<comment type="pathway">
    <text evidence="7">Protein modification; lipoprotein biosynthesis (diacylglyceryl transfer).</text>
</comment>
<evidence type="ECO:0000256" key="4">
    <source>
        <dbReference type="ARBA" id="ARBA00022692"/>
    </source>
</evidence>
<feature type="binding site" evidence="7">
    <location>
        <position position="129"/>
    </location>
    <ligand>
        <name>a 1,2-diacyl-sn-glycero-3-phospho-(1'-sn-glycerol)</name>
        <dbReference type="ChEBI" id="CHEBI:64716"/>
    </ligand>
</feature>
<evidence type="ECO:0000256" key="5">
    <source>
        <dbReference type="ARBA" id="ARBA00022989"/>
    </source>
</evidence>
<keyword evidence="2 7" id="KW-1003">Cell membrane</keyword>
<evidence type="ECO:0000256" key="7">
    <source>
        <dbReference type="HAMAP-Rule" id="MF_01147"/>
    </source>
</evidence>
<dbReference type="AlphaFoldDB" id="A0A9D0ZPZ1"/>
<comment type="caution">
    <text evidence="8">The sequence shown here is derived from an EMBL/GenBank/DDBJ whole genome shotgun (WGS) entry which is preliminary data.</text>
</comment>
<feature type="transmembrane region" description="Helical" evidence="7">
    <location>
        <begin position="194"/>
        <end position="210"/>
    </location>
</feature>
<dbReference type="PROSITE" id="PS01311">
    <property type="entry name" value="LGT"/>
    <property type="match status" value="1"/>
</dbReference>
<dbReference type="PANTHER" id="PTHR30589">
    <property type="entry name" value="PROLIPOPROTEIN DIACYLGLYCERYL TRANSFERASE"/>
    <property type="match status" value="1"/>
</dbReference>
<feature type="transmembrane region" description="Helical" evidence="7">
    <location>
        <begin position="167"/>
        <end position="189"/>
    </location>
</feature>
<dbReference type="HAMAP" id="MF_01147">
    <property type="entry name" value="Lgt"/>
    <property type="match status" value="1"/>
</dbReference>
<dbReference type="Proteomes" id="UP000886786">
    <property type="component" value="Unassembled WGS sequence"/>
</dbReference>
<evidence type="ECO:0000256" key="3">
    <source>
        <dbReference type="ARBA" id="ARBA00022679"/>
    </source>
</evidence>
<dbReference type="InterPro" id="IPR001640">
    <property type="entry name" value="Lgt"/>
</dbReference>
<dbReference type="Pfam" id="PF01790">
    <property type="entry name" value="LGT"/>
    <property type="match status" value="1"/>
</dbReference>
<keyword evidence="8" id="KW-0328">Glycosyltransferase</keyword>
<evidence type="ECO:0000256" key="1">
    <source>
        <dbReference type="ARBA" id="ARBA00007150"/>
    </source>
</evidence>
<evidence type="ECO:0000256" key="2">
    <source>
        <dbReference type="ARBA" id="ARBA00022475"/>
    </source>
</evidence>
<reference evidence="8" key="1">
    <citation type="submission" date="2020-10" db="EMBL/GenBank/DDBJ databases">
        <authorList>
            <person name="Gilroy R."/>
        </authorList>
    </citation>
    <scope>NUCLEOTIDE SEQUENCE</scope>
    <source>
        <strain evidence="8">CHK147-3167</strain>
    </source>
</reference>
<comment type="subcellular location">
    <subcellularLocation>
        <location evidence="7">Cell membrane</location>
        <topology evidence="7">Multi-pass membrane protein</topology>
    </subcellularLocation>
</comment>
<dbReference type="GO" id="GO:0008961">
    <property type="term" value="F:phosphatidylglycerol-prolipoprotein diacylglyceryl transferase activity"/>
    <property type="evidence" value="ECO:0007669"/>
    <property type="project" value="UniProtKB-UniRule"/>
</dbReference>
<keyword evidence="5 7" id="KW-1133">Transmembrane helix</keyword>
<name>A0A9D0ZPZ1_9FIRM</name>
<sequence length="268" mass="30491">MDPVINLGFISIHIYSICLFIAILLGSNLVIREAKRHGISENFIINLLFFGIVFGIVGARIYFVIFNWDYYSDNVLDIFKVWEGGLAIHGGIIAALICILIICHNNKVNSLKVLDYIVVGAIIGQAIGRWGNFFNGEAHGPETTLSYLQSLPIPDFIIDGMHIGGTYYIPTFLYESVWCLIGFVIMILIRHRKFMKVGFLTSFYLMWYSFERFFVEGLRTDSLMLGPIKMAQVVSVIMFVSGICLFIWCLFKSKKYNEEAKKCEKSNA</sequence>
<dbReference type="PANTHER" id="PTHR30589:SF0">
    <property type="entry name" value="PHOSPHATIDYLGLYCEROL--PROLIPOPROTEIN DIACYLGLYCERYL TRANSFERASE"/>
    <property type="match status" value="1"/>
</dbReference>
<feature type="transmembrane region" description="Helical" evidence="7">
    <location>
        <begin position="113"/>
        <end position="131"/>
    </location>
</feature>
<keyword evidence="4 7" id="KW-0812">Transmembrane</keyword>
<reference evidence="8" key="2">
    <citation type="journal article" date="2021" name="PeerJ">
        <title>Extensive microbial diversity within the chicken gut microbiome revealed by metagenomics and culture.</title>
        <authorList>
            <person name="Gilroy R."/>
            <person name="Ravi A."/>
            <person name="Getino M."/>
            <person name="Pursley I."/>
            <person name="Horton D.L."/>
            <person name="Alikhan N.F."/>
            <person name="Baker D."/>
            <person name="Gharbi K."/>
            <person name="Hall N."/>
            <person name="Watson M."/>
            <person name="Adriaenssens E.M."/>
            <person name="Foster-Nyarko E."/>
            <person name="Jarju S."/>
            <person name="Secka A."/>
            <person name="Antonio M."/>
            <person name="Oren A."/>
            <person name="Chaudhuri R.R."/>
            <person name="La Ragione R."/>
            <person name="Hildebrand F."/>
            <person name="Pallen M.J."/>
        </authorList>
    </citation>
    <scope>NUCLEOTIDE SEQUENCE</scope>
    <source>
        <strain evidence="8">CHK147-3167</strain>
    </source>
</reference>
<feature type="transmembrane region" description="Helical" evidence="7">
    <location>
        <begin position="86"/>
        <end position="106"/>
    </location>
</feature>
<dbReference type="EMBL" id="DVFV01000015">
    <property type="protein sequence ID" value="HIQ90110.1"/>
    <property type="molecule type" value="Genomic_DNA"/>
</dbReference>
<comment type="similarity">
    <text evidence="1 7">Belongs to the Lgt family.</text>
</comment>
<proteinExistence type="inferred from homology"/>
<dbReference type="NCBIfam" id="TIGR00544">
    <property type="entry name" value="lgt"/>
    <property type="match status" value="1"/>
</dbReference>